<feature type="compositionally biased region" description="Low complexity" evidence="4">
    <location>
        <begin position="78"/>
        <end position="106"/>
    </location>
</feature>
<dbReference type="InterPro" id="IPR009003">
    <property type="entry name" value="Peptidase_S1_PA"/>
</dbReference>
<gene>
    <name evidence="6" type="ORF">UO65_2982</name>
</gene>
<reference evidence="6 7" key="1">
    <citation type="journal article" date="2014" name="Genome Announc.">
        <title>Draft Genome Sequence of the Antitrypanosomally Active Sponge-Associated Bacterium Actinokineospora sp. Strain EG49.</title>
        <authorList>
            <person name="Harjes J."/>
            <person name="Ryu T."/>
            <person name="Abdelmohsen U.R."/>
            <person name="Moitinho-Silva L."/>
            <person name="Horn H."/>
            <person name="Ravasi T."/>
            <person name="Hentschel U."/>
        </authorList>
    </citation>
    <scope>NUCLEOTIDE SEQUENCE [LARGE SCALE GENOMIC DNA]</scope>
    <source>
        <strain evidence="6 7">EG49</strain>
    </source>
</reference>
<evidence type="ECO:0000256" key="2">
    <source>
        <dbReference type="ARBA" id="ARBA00022670"/>
    </source>
</evidence>
<evidence type="ECO:0000313" key="6">
    <source>
        <dbReference type="EMBL" id="EWC61624.1"/>
    </source>
</evidence>
<comment type="similarity">
    <text evidence="1">Belongs to the peptidase S1C family.</text>
</comment>
<feature type="region of interest" description="Disordered" evidence="4">
    <location>
        <begin position="1"/>
        <end position="115"/>
    </location>
</feature>
<dbReference type="AlphaFoldDB" id="W7J6C8"/>
<feature type="transmembrane region" description="Helical" evidence="5">
    <location>
        <begin position="140"/>
        <end position="162"/>
    </location>
</feature>
<dbReference type="InterPro" id="IPR001940">
    <property type="entry name" value="Peptidase_S1C"/>
</dbReference>
<comment type="caution">
    <text evidence="6">The sequence shown here is derived from an EMBL/GenBank/DDBJ whole genome shotgun (WGS) entry which is preliminary data.</text>
</comment>
<dbReference type="PANTHER" id="PTHR43343:SF3">
    <property type="entry name" value="PROTEASE DO-LIKE 8, CHLOROPLASTIC"/>
    <property type="match status" value="1"/>
</dbReference>
<dbReference type="Proteomes" id="UP000019277">
    <property type="component" value="Unassembled WGS sequence"/>
</dbReference>
<evidence type="ECO:0000256" key="1">
    <source>
        <dbReference type="ARBA" id="ARBA00010541"/>
    </source>
</evidence>
<dbReference type="STRING" id="909613.UO65_2982"/>
<dbReference type="Pfam" id="PF13365">
    <property type="entry name" value="Trypsin_2"/>
    <property type="match status" value="1"/>
</dbReference>
<dbReference type="PATRIC" id="fig|909613.9.peg.2983"/>
<evidence type="ECO:0000256" key="5">
    <source>
        <dbReference type="SAM" id="Phobius"/>
    </source>
</evidence>
<dbReference type="InterPro" id="IPR043504">
    <property type="entry name" value="Peptidase_S1_PA_chymotrypsin"/>
</dbReference>
<evidence type="ECO:0000256" key="4">
    <source>
        <dbReference type="SAM" id="MobiDB-lite"/>
    </source>
</evidence>
<dbReference type="SUPFAM" id="SSF50494">
    <property type="entry name" value="Trypsin-like serine proteases"/>
    <property type="match status" value="1"/>
</dbReference>
<keyword evidence="2 6" id="KW-0645">Protease</keyword>
<proteinExistence type="inferred from homology"/>
<dbReference type="GO" id="GO:0004252">
    <property type="term" value="F:serine-type endopeptidase activity"/>
    <property type="evidence" value="ECO:0007669"/>
    <property type="project" value="InterPro"/>
</dbReference>
<dbReference type="InterPro" id="IPR051201">
    <property type="entry name" value="Chloro_Bact_Ser_Proteases"/>
</dbReference>
<dbReference type="eggNOG" id="COG0265">
    <property type="taxonomic scope" value="Bacteria"/>
</dbReference>
<evidence type="ECO:0000256" key="3">
    <source>
        <dbReference type="ARBA" id="ARBA00022801"/>
    </source>
</evidence>
<keyword evidence="5" id="KW-0812">Transmembrane</keyword>
<dbReference type="PANTHER" id="PTHR43343">
    <property type="entry name" value="PEPTIDASE S12"/>
    <property type="match status" value="1"/>
</dbReference>
<dbReference type="Gene3D" id="2.40.10.10">
    <property type="entry name" value="Trypsin-like serine proteases"/>
    <property type="match status" value="2"/>
</dbReference>
<keyword evidence="3" id="KW-0378">Hydrolase</keyword>
<feature type="compositionally biased region" description="Low complexity" evidence="4">
    <location>
        <begin position="1"/>
        <end position="14"/>
    </location>
</feature>
<organism evidence="6 7">
    <name type="scientific">Actinokineospora spheciospongiae</name>
    <dbReference type="NCBI Taxonomy" id="909613"/>
    <lineage>
        <taxon>Bacteria</taxon>
        <taxon>Bacillati</taxon>
        <taxon>Actinomycetota</taxon>
        <taxon>Actinomycetes</taxon>
        <taxon>Pseudonocardiales</taxon>
        <taxon>Pseudonocardiaceae</taxon>
        <taxon>Actinokineospora</taxon>
    </lineage>
</organism>
<name>W7J6C8_9PSEU</name>
<evidence type="ECO:0000313" key="7">
    <source>
        <dbReference type="Proteomes" id="UP000019277"/>
    </source>
</evidence>
<accession>W7J6C8</accession>
<dbReference type="PRINTS" id="PR00834">
    <property type="entry name" value="PROTEASES2C"/>
</dbReference>
<feature type="compositionally biased region" description="Low complexity" evidence="4">
    <location>
        <begin position="33"/>
        <end position="56"/>
    </location>
</feature>
<keyword evidence="7" id="KW-1185">Reference proteome</keyword>
<keyword evidence="5" id="KW-0472">Membrane</keyword>
<keyword evidence="5" id="KW-1133">Transmembrane helix</keyword>
<dbReference type="EMBL" id="AYXG01000103">
    <property type="protein sequence ID" value="EWC61624.1"/>
    <property type="molecule type" value="Genomic_DNA"/>
</dbReference>
<protein>
    <submittedName>
        <fullName evidence="6">Outer membrane stress sensor protease DegS</fullName>
    </submittedName>
</protein>
<sequence length="399" mass="39172">MHQAGQQAQHPGAHMPQAPHSGGHQPLVGQHNPAAAQAAHPQAAAEQGRGEQAGYGHRPNGHQPPPSAQHPDGRPLVGQHDPAAAQAGHARGGPAQAAHPQAAGSEQGRGGQAGYGQQIPAFYQRQVLPQPRQGRLRRGAVALVAASVLGAGLLGGAAGAVIGSDGASTATSTTATSNAAPLSATTATDVSAIAAKVMPSVVQITVRLGNAEGIGSGVVLSADGRILTNNHVVEGARDITVTFSDGKTAPATVVGSDAGADLAVIQVQGVSGLTAATLGDSSAVRVGDQVIAIGSPAGLQGTVTTGIVSALDRDVNIGSEGPTSRVSGGSTVSYKAIQTDASINQGNSGGPLFDTAGRVIGINSAIYSPVSTSDGAAGSVGIGFSIPIDTAEQVISRIG</sequence>
<dbReference type="GO" id="GO:0006508">
    <property type="term" value="P:proteolysis"/>
    <property type="evidence" value="ECO:0007669"/>
    <property type="project" value="UniProtKB-KW"/>
</dbReference>